<comment type="caution">
    <text evidence="1">The sequence shown here is derived from an EMBL/GenBank/DDBJ whole genome shotgun (WGS) entry which is preliminary data.</text>
</comment>
<gene>
    <name evidence="1" type="ORF">BpHYR1_050986</name>
</gene>
<dbReference type="Proteomes" id="UP000276133">
    <property type="component" value="Unassembled WGS sequence"/>
</dbReference>
<reference evidence="1 2" key="1">
    <citation type="journal article" date="2018" name="Sci. Rep.">
        <title>Genomic signatures of local adaptation to the degree of environmental predictability in rotifers.</title>
        <authorList>
            <person name="Franch-Gras L."/>
            <person name="Hahn C."/>
            <person name="Garcia-Roger E.M."/>
            <person name="Carmona M.J."/>
            <person name="Serra M."/>
            <person name="Gomez A."/>
        </authorList>
    </citation>
    <scope>NUCLEOTIDE SEQUENCE [LARGE SCALE GENOMIC DNA]</scope>
    <source>
        <strain evidence="1">HYR1</strain>
    </source>
</reference>
<accession>A0A3M7QY07</accession>
<evidence type="ECO:0000313" key="2">
    <source>
        <dbReference type="Proteomes" id="UP000276133"/>
    </source>
</evidence>
<name>A0A3M7QY07_BRAPC</name>
<keyword evidence="2" id="KW-1185">Reference proteome</keyword>
<dbReference type="AlphaFoldDB" id="A0A3M7QY07"/>
<protein>
    <submittedName>
        <fullName evidence="1">Uncharacterized protein</fullName>
    </submittedName>
</protein>
<sequence>MINLQSQILAKELNWYKFIDQSLRSFRIKNKNKNKIYRYNFNFFNIDMYKWKKTRNCAMKLGISLGEEVEKEPILLYKKPRIIQFTLYSSELEEPDGVDLRKLVAENYFLQKFIIEQLIGTIPSYNESTYKINFA</sequence>
<organism evidence="1 2">
    <name type="scientific">Brachionus plicatilis</name>
    <name type="common">Marine rotifer</name>
    <name type="synonym">Brachionus muelleri</name>
    <dbReference type="NCBI Taxonomy" id="10195"/>
    <lineage>
        <taxon>Eukaryota</taxon>
        <taxon>Metazoa</taxon>
        <taxon>Spiralia</taxon>
        <taxon>Gnathifera</taxon>
        <taxon>Rotifera</taxon>
        <taxon>Eurotatoria</taxon>
        <taxon>Monogononta</taxon>
        <taxon>Pseudotrocha</taxon>
        <taxon>Ploima</taxon>
        <taxon>Brachionidae</taxon>
        <taxon>Brachionus</taxon>
    </lineage>
</organism>
<evidence type="ECO:0000313" key="1">
    <source>
        <dbReference type="EMBL" id="RNA15994.1"/>
    </source>
</evidence>
<dbReference type="EMBL" id="REGN01004836">
    <property type="protein sequence ID" value="RNA15994.1"/>
    <property type="molecule type" value="Genomic_DNA"/>
</dbReference>
<proteinExistence type="predicted"/>